<dbReference type="EMBL" id="GG657460">
    <property type="protein sequence ID" value="OAT10585.1"/>
    <property type="molecule type" value="Genomic_DNA"/>
</dbReference>
<evidence type="ECO:0000313" key="4">
    <source>
        <dbReference type="Proteomes" id="UP000002038"/>
    </source>
</evidence>
<feature type="region of interest" description="Disordered" evidence="1">
    <location>
        <begin position="212"/>
        <end position="240"/>
    </location>
</feature>
<keyword evidence="4" id="KW-1185">Reference proteome</keyword>
<dbReference type="AlphaFoldDB" id="A0A179UR53"/>
<reference evidence="4" key="1">
    <citation type="journal article" date="2015" name="PLoS Genet.">
        <title>The dynamic genome and transcriptome of the human fungal pathogen Blastomyces and close relative Emmonsia.</title>
        <authorList>
            <person name="Munoz J.F."/>
            <person name="Gauthier G.M."/>
            <person name="Desjardins C.A."/>
            <person name="Gallo J.E."/>
            <person name="Holder J."/>
            <person name="Sullivan T.D."/>
            <person name="Marty A.J."/>
            <person name="Carmen J.C."/>
            <person name="Chen Z."/>
            <person name="Ding L."/>
            <person name="Gujja S."/>
            <person name="Magrini V."/>
            <person name="Misas E."/>
            <person name="Mitreva M."/>
            <person name="Priest M."/>
            <person name="Saif S."/>
            <person name="Whiston E.A."/>
            <person name="Young S."/>
            <person name="Zeng Q."/>
            <person name="Goldman W.E."/>
            <person name="Mardis E.R."/>
            <person name="Taylor J.W."/>
            <person name="McEwen J.G."/>
            <person name="Clay O.K."/>
            <person name="Klein B.S."/>
            <person name="Cuomo C.A."/>
        </authorList>
    </citation>
    <scope>NUCLEOTIDE SEQUENCE [LARGE SCALE GENOMIC DNA]</scope>
    <source>
        <strain evidence="4">SLH14081</strain>
    </source>
</reference>
<keyword evidence="2" id="KW-0732">Signal</keyword>
<dbReference type="RefSeq" id="XP_002623558.1">
    <property type="nucleotide sequence ID" value="XM_002623512.1"/>
</dbReference>
<proteinExistence type="predicted"/>
<feature type="compositionally biased region" description="Polar residues" evidence="1">
    <location>
        <begin position="218"/>
        <end position="233"/>
    </location>
</feature>
<dbReference type="GeneID" id="8509212"/>
<protein>
    <submittedName>
        <fullName evidence="3">Uncharacterized protein</fullName>
    </submittedName>
</protein>
<accession>A0A179UR53</accession>
<name>A0A179UR53_BLAGS</name>
<sequence length="310" mass="32623">MALLFQWIFILMCVSRTASKAGCNLQSDFPAGGWQNVITHTTKSPLQSTRTSFHLTSQLFMTYASSHPLNSTSFAAEIASSGRSDVEGESTSRHSVPLDSIGRVESTVTLSHGNSVDPSLSVVTITEGPENSSAVGEKTSIQDSVSASPSQPGSELQIQAPTCPSTSKGLEPTMLLETITASTTNSTDQFLSVTSPSSIVITSLLSDSTSGDSRPAFNVSSHHQQATLSETEASVSSSGSVSGVHSQLMMEIISGFPTFTSVDISKLRNNDSLSSAAVGRLTDVIDEVVVGATGEMAVIFIVLQKIQKRK</sequence>
<gene>
    <name evidence="3" type="ORF">BDBG_06406</name>
</gene>
<feature type="compositionally biased region" description="Polar residues" evidence="1">
    <location>
        <begin position="129"/>
        <end position="168"/>
    </location>
</feature>
<evidence type="ECO:0000256" key="2">
    <source>
        <dbReference type="SAM" id="SignalP"/>
    </source>
</evidence>
<evidence type="ECO:0000313" key="3">
    <source>
        <dbReference type="EMBL" id="OAT10585.1"/>
    </source>
</evidence>
<feature type="region of interest" description="Disordered" evidence="1">
    <location>
        <begin position="129"/>
        <end position="170"/>
    </location>
</feature>
<feature type="chain" id="PRO_5008107515" evidence="2">
    <location>
        <begin position="20"/>
        <end position="310"/>
    </location>
</feature>
<organism evidence="3 4">
    <name type="scientific">Blastomyces gilchristii (strain SLH14081)</name>
    <name type="common">Blastomyces dermatitidis</name>
    <dbReference type="NCBI Taxonomy" id="559298"/>
    <lineage>
        <taxon>Eukaryota</taxon>
        <taxon>Fungi</taxon>
        <taxon>Dikarya</taxon>
        <taxon>Ascomycota</taxon>
        <taxon>Pezizomycotina</taxon>
        <taxon>Eurotiomycetes</taxon>
        <taxon>Eurotiomycetidae</taxon>
        <taxon>Onygenales</taxon>
        <taxon>Ajellomycetaceae</taxon>
        <taxon>Blastomyces</taxon>
    </lineage>
</organism>
<feature type="signal peptide" evidence="2">
    <location>
        <begin position="1"/>
        <end position="19"/>
    </location>
</feature>
<evidence type="ECO:0000256" key="1">
    <source>
        <dbReference type="SAM" id="MobiDB-lite"/>
    </source>
</evidence>
<dbReference type="KEGG" id="bgh:BDBG_06406"/>
<dbReference type="Proteomes" id="UP000002038">
    <property type="component" value="Unassembled WGS sequence"/>
</dbReference>
<dbReference type="VEuPathDB" id="FungiDB:BDBG_06406"/>